<feature type="transmembrane region" description="Helical" evidence="1">
    <location>
        <begin position="141"/>
        <end position="161"/>
    </location>
</feature>
<proteinExistence type="predicted"/>
<feature type="transmembrane region" description="Helical" evidence="1">
    <location>
        <begin position="596"/>
        <end position="614"/>
    </location>
</feature>
<feature type="transmembrane region" description="Helical" evidence="1">
    <location>
        <begin position="626"/>
        <end position="653"/>
    </location>
</feature>
<feature type="transmembrane region" description="Helical" evidence="1">
    <location>
        <begin position="385"/>
        <end position="416"/>
    </location>
</feature>
<dbReference type="InterPro" id="IPR010656">
    <property type="entry name" value="DctM"/>
</dbReference>
<sequence>MLFKKDKQAASTGSEKSLQEKMIEKEEAAATKERMAEELIQGKISLFKNPLAVATALVAVVLTLLHIFYAYNGVIEAWSLRFAHLTLILLMCFLMKPTGRASVKQKPTIGTVWDLVAIAATLVVAVYIFSDIAGFQNRAGMLNKMDVIMGAIFIVLVLEAARRTVGKVMVILCLFFLAHTAFSHYFPGFLNGPPSSLKSIVNWIFASTEGIFSTPVGVMASYIFLFVLFGSLMIHTGAGELFIDFALVATGKMQGGPAKAAVVSSAIMGTVSGSAAGNVVTTGTFTIPLMKKVGFPPAFAGAVEACASSGGQIMPPVMAATAFIIAETMGVPYIKVVEAAIIPAAMYYWSIFKMVDIESYMRDLKPLKKEDLPDIKSEFKEKGHLVIPLAVLIVVIFMGMSAGKAVAIAIALIFIVSSLRKSTRMSVTEIICAFEEAAKSAVPITAACAAAGIIIGSLVTSGLNIRLTSIITGLAGGSVPILLLFTMIAAIILGMGMPTAGVYITLSALVIPALVNAGVNLYAAHFFPFFFGVFSNLTPPVCLAAFAAAGIAGSDPMKTGFESFKLGLIALAMPFFFVVNPALLAQASIPICIKEAFFAIVAVNCLGHAIKGWWGKRLPAWERLLLAAMVILLLTPSTIAEIAATVVYFVLFFKHKKDKAALAAAA</sequence>
<name>A0A0S2W8C3_9FIRM</name>
<dbReference type="EMBL" id="CP011307">
    <property type="protein sequence ID" value="ALP95571.1"/>
    <property type="molecule type" value="Genomic_DNA"/>
</dbReference>
<organism evidence="3 4">
    <name type="scientific">Intestinimonas butyriciproducens</name>
    <dbReference type="NCBI Taxonomy" id="1297617"/>
    <lineage>
        <taxon>Bacteria</taxon>
        <taxon>Bacillati</taxon>
        <taxon>Bacillota</taxon>
        <taxon>Clostridia</taxon>
        <taxon>Eubacteriales</taxon>
        <taxon>Intestinimonas</taxon>
    </lineage>
</organism>
<dbReference type="RefSeq" id="WP_058118586.1">
    <property type="nucleotide sequence ID" value="NZ_CP011307.1"/>
</dbReference>
<dbReference type="AlphaFoldDB" id="A0A0S2W8C3"/>
<feature type="transmembrane region" description="Helical" evidence="1">
    <location>
        <begin position="51"/>
        <end position="71"/>
    </location>
</feature>
<evidence type="ECO:0000313" key="3">
    <source>
        <dbReference type="EMBL" id="ALP95571.1"/>
    </source>
</evidence>
<feature type="transmembrane region" description="Helical" evidence="1">
    <location>
        <begin position="470"/>
        <end position="494"/>
    </location>
</feature>
<dbReference type="Proteomes" id="UP000064844">
    <property type="component" value="Chromosome"/>
</dbReference>
<dbReference type="PATRIC" id="fig|1297617.4.peg.3269"/>
<dbReference type="PANTHER" id="PTHR43849:SF2">
    <property type="entry name" value="BLL3936 PROTEIN"/>
    <property type="match status" value="1"/>
</dbReference>
<dbReference type="InterPro" id="IPR011853">
    <property type="entry name" value="TRAP_DctM-Dct_fused"/>
</dbReference>
<dbReference type="Pfam" id="PF06808">
    <property type="entry name" value="DctM"/>
    <property type="match status" value="1"/>
</dbReference>
<accession>A0A0S2W8C3</accession>
<reference evidence="3 4" key="1">
    <citation type="journal article" date="2015" name="Nat. Commun.">
        <title>Production of butyrate from lysine and the Amadori product fructoselysine by a human gut commensal.</title>
        <authorList>
            <person name="Bui T.P."/>
            <person name="Ritari J."/>
            <person name="Boeren S."/>
            <person name="de Waard P."/>
            <person name="Plugge C.M."/>
            <person name="de Vos W.M."/>
        </authorList>
    </citation>
    <scope>NUCLEOTIDE SEQUENCE [LARGE SCALE GENOMIC DNA]</scope>
    <source>
        <strain evidence="3 4">AF211</strain>
    </source>
</reference>
<keyword evidence="1" id="KW-0812">Transmembrane</keyword>
<keyword evidence="1" id="KW-0472">Membrane</keyword>
<feature type="transmembrane region" description="Helical" evidence="1">
    <location>
        <begin position="500"/>
        <end position="522"/>
    </location>
</feature>
<dbReference type="PANTHER" id="PTHR43849">
    <property type="entry name" value="BLL3936 PROTEIN"/>
    <property type="match status" value="1"/>
</dbReference>
<feature type="transmembrane region" description="Helical" evidence="1">
    <location>
        <begin position="210"/>
        <end position="234"/>
    </location>
</feature>
<feature type="transmembrane region" description="Helical" evidence="1">
    <location>
        <begin position="529"/>
        <end position="552"/>
    </location>
</feature>
<keyword evidence="4" id="KW-1185">Reference proteome</keyword>
<protein>
    <submittedName>
        <fullName evidence="3">TRAP-type uncharacterized transport system, fused permease component</fullName>
    </submittedName>
</protein>
<evidence type="ECO:0000313" key="4">
    <source>
        <dbReference type="Proteomes" id="UP000064844"/>
    </source>
</evidence>
<feature type="transmembrane region" description="Helical" evidence="1">
    <location>
        <begin position="107"/>
        <end position="129"/>
    </location>
</feature>
<evidence type="ECO:0000256" key="1">
    <source>
        <dbReference type="SAM" id="Phobius"/>
    </source>
</evidence>
<dbReference type="NCBIfam" id="TIGR02123">
    <property type="entry name" value="TRAP_fused"/>
    <property type="match status" value="1"/>
</dbReference>
<feature type="transmembrane region" description="Helical" evidence="1">
    <location>
        <begin position="444"/>
        <end position="463"/>
    </location>
</feature>
<evidence type="ECO:0000259" key="2">
    <source>
        <dbReference type="Pfam" id="PF06808"/>
    </source>
</evidence>
<keyword evidence="1" id="KW-1133">Transmembrane helix</keyword>
<reference evidence="4" key="2">
    <citation type="submission" date="2015-04" db="EMBL/GenBank/DDBJ databases">
        <title>A butyrogenic pathway from the amino acid lysine in a human gut commensal.</title>
        <authorList>
            <person name="de Vos W.M."/>
            <person name="Bui N.T.P."/>
            <person name="Plugge C.M."/>
            <person name="Ritari J."/>
        </authorList>
    </citation>
    <scope>NUCLEOTIDE SEQUENCE [LARGE SCALE GENOMIC DNA]</scope>
    <source>
        <strain evidence="4">AF211</strain>
    </source>
</reference>
<feature type="transmembrane region" description="Helical" evidence="1">
    <location>
        <begin position="77"/>
        <end position="95"/>
    </location>
</feature>
<dbReference type="eggNOG" id="COG4666">
    <property type="taxonomic scope" value="Bacteria"/>
</dbReference>
<dbReference type="STRING" id="1297617.IB211_03180c"/>
<feature type="domain" description="TRAP C4-dicarboxylate transport system permease DctM subunit" evidence="2">
    <location>
        <begin position="153"/>
        <end position="590"/>
    </location>
</feature>
<dbReference type="KEGG" id="ibu:IB211_03180c"/>
<feature type="transmembrane region" description="Helical" evidence="1">
    <location>
        <begin position="168"/>
        <end position="190"/>
    </location>
</feature>
<gene>
    <name evidence="3" type="ORF">IB211_03180c</name>
</gene>
<feature type="transmembrane region" description="Helical" evidence="1">
    <location>
        <begin position="564"/>
        <end position="584"/>
    </location>
</feature>